<dbReference type="AlphaFoldDB" id="A0A4S3KEK8"/>
<dbReference type="GO" id="GO:0016787">
    <property type="term" value="F:hydrolase activity"/>
    <property type="evidence" value="ECO:0007669"/>
    <property type="project" value="UniProtKB-KW"/>
</dbReference>
<name>A0A4S3KEK8_9GAMM</name>
<dbReference type="InterPro" id="IPR029058">
    <property type="entry name" value="AB_hydrolase_fold"/>
</dbReference>
<evidence type="ECO:0000259" key="1">
    <source>
        <dbReference type="Pfam" id="PF12697"/>
    </source>
</evidence>
<protein>
    <submittedName>
        <fullName evidence="2">Alpha/beta hydrolase</fullName>
    </submittedName>
</protein>
<dbReference type="InterPro" id="IPR000073">
    <property type="entry name" value="AB_hydrolase_1"/>
</dbReference>
<evidence type="ECO:0000313" key="3">
    <source>
        <dbReference type="Proteomes" id="UP000306317"/>
    </source>
</evidence>
<dbReference type="Pfam" id="PF12697">
    <property type="entry name" value="Abhydrolase_6"/>
    <property type="match status" value="1"/>
</dbReference>
<dbReference type="OrthoDB" id="249225at2"/>
<feature type="domain" description="AB hydrolase-1" evidence="1">
    <location>
        <begin position="51"/>
        <end position="246"/>
    </location>
</feature>
<accession>A0A4S3KEK8</accession>
<gene>
    <name evidence="2" type="ORF">B1991_11730</name>
</gene>
<dbReference type="Gene3D" id="3.40.50.1820">
    <property type="entry name" value="alpha/beta hydrolase"/>
    <property type="match status" value="1"/>
</dbReference>
<keyword evidence="3" id="KW-1185">Reference proteome</keyword>
<dbReference type="SUPFAM" id="SSF53474">
    <property type="entry name" value="alpha/beta-Hydrolases"/>
    <property type="match status" value="1"/>
</dbReference>
<proteinExistence type="predicted"/>
<dbReference type="Proteomes" id="UP000306317">
    <property type="component" value="Unassembled WGS sequence"/>
</dbReference>
<evidence type="ECO:0000313" key="2">
    <source>
        <dbReference type="EMBL" id="THD06698.1"/>
    </source>
</evidence>
<dbReference type="RefSeq" id="WP_136258875.1">
    <property type="nucleotide sequence ID" value="NZ_MWIO01000031.1"/>
</dbReference>
<organism evidence="2 3">
    <name type="scientific">Rhodanobacter lindaniclasticus</name>
    <dbReference type="NCBI Taxonomy" id="75310"/>
    <lineage>
        <taxon>Bacteria</taxon>
        <taxon>Pseudomonadati</taxon>
        <taxon>Pseudomonadota</taxon>
        <taxon>Gammaproteobacteria</taxon>
        <taxon>Lysobacterales</taxon>
        <taxon>Rhodanobacteraceae</taxon>
        <taxon>Rhodanobacter</taxon>
    </lineage>
</organism>
<comment type="caution">
    <text evidence="2">The sequence shown here is derived from an EMBL/GenBank/DDBJ whole genome shotgun (WGS) entry which is preliminary data.</text>
</comment>
<dbReference type="EMBL" id="MWIO01000031">
    <property type="protein sequence ID" value="THD06698.1"/>
    <property type="molecule type" value="Genomic_DNA"/>
</dbReference>
<keyword evidence="2" id="KW-0378">Hydrolase</keyword>
<reference evidence="2 3" key="1">
    <citation type="submission" date="2017-02" db="EMBL/GenBank/DDBJ databases">
        <title>Whole genome sequencing of Rhodanobacter lindaniclasticus DSM 17932.</title>
        <authorList>
            <person name="Kumar S."/>
            <person name="Patil P."/>
            <person name="Patil P.B."/>
        </authorList>
    </citation>
    <scope>NUCLEOTIDE SEQUENCE [LARGE SCALE GENOMIC DNA]</scope>
    <source>
        <strain evidence="2 3">DSM 17932</strain>
    </source>
</reference>
<sequence length="276" mass="30633">MSTERAFRFGRAHHLVGVAGLPEPAAPTAPVGVIVLNAGMVHRVGPFRLHVEITRRLNASGYPTLRFDLSSLGDSSAADESRSQAQQVNADVADAMSLLASHSGCSRFVLLGLCSGAQNAHGAAIDEARVAGAIFLDGYAYRTLGFQLRHYLPRLWSAERWHRFISRSLQARASQGDDVFAVRFPPREQVQRELAAMLDRGLKLRFIYSGGVTRYFNHPRQFRECFGRLADRPQISARLFAGTDHTYALRVDRQRLLDDITTWLRDNFPVSGGSNP</sequence>